<accession>A0A0A9F073</accession>
<dbReference type="AlphaFoldDB" id="A0A0A9F073"/>
<evidence type="ECO:0000313" key="2">
    <source>
        <dbReference type="EMBL" id="JAE01678.1"/>
    </source>
</evidence>
<proteinExistence type="predicted"/>
<dbReference type="EMBL" id="GBRH01196218">
    <property type="protein sequence ID" value="JAE01678.1"/>
    <property type="molecule type" value="Transcribed_RNA"/>
</dbReference>
<feature type="region of interest" description="Disordered" evidence="1">
    <location>
        <begin position="1"/>
        <end position="52"/>
    </location>
</feature>
<organism evidence="2">
    <name type="scientific">Arundo donax</name>
    <name type="common">Giant reed</name>
    <name type="synonym">Donax arundinaceus</name>
    <dbReference type="NCBI Taxonomy" id="35708"/>
    <lineage>
        <taxon>Eukaryota</taxon>
        <taxon>Viridiplantae</taxon>
        <taxon>Streptophyta</taxon>
        <taxon>Embryophyta</taxon>
        <taxon>Tracheophyta</taxon>
        <taxon>Spermatophyta</taxon>
        <taxon>Magnoliopsida</taxon>
        <taxon>Liliopsida</taxon>
        <taxon>Poales</taxon>
        <taxon>Poaceae</taxon>
        <taxon>PACMAD clade</taxon>
        <taxon>Arundinoideae</taxon>
        <taxon>Arundineae</taxon>
        <taxon>Arundo</taxon>
    </lineage>
</organism>
<protein>
    <submittedName>
        <fullName evidence="2">Uncharacterized protein</fullName>
    </submittedName>
</protein>
<name>A0A0A9F073_ARUDO</name>
<evidence type="ECO:0000256" key="1">
    <source>
        <dbReference type="SAM" id="MobiDB-lite"/>
    </source>
</evidence>
<sequence>MTVFPQPNAPGIAHVPPRTDGNSASSTRCPVRRGVSAASFDATGLGERTGHV</sequence>
<reference evidence="2" key="2">
    <citation type="journal article" date="2015" name="Data Brief">
        <title>Shoot transcriptome of the giant reed, Arundo donax.</title>
        <authorList>
            <person name="Barrero R.A."/>
            <person name="Guerrero F.D."/>
            <person name="Moolhuijzen P."/>
            <person name="Goolsby J.A."/>
            <person name="Tidwell J."/>
            <person name="Bellgard S.E."/>
            <person name="Bellgard M.I."/>
        </authorList>
    </citation>
    <scope>NUCLEOTIDE SEQUENCE</scope>
    <source>
        <tissue evidence="2">Shoot tissue taken approximately 20 cm above the soil surface</tissue>
    </source>
</reference>
<reference evidence="2" key="1">
    <citation type="submission" date="2014-09" db="EMBL/GenBank/DDBJ databases">
        <authorList>
            <person name="Magalhaes I.L.F."/>
            <person name="Oliveira U."/>
            <person name="Santos F.R."/>
            <person name="Vidigal T.H.D.A."/>
            <person name="Brescovit A.D."/>
            <person name="Santos A.J."/>
        </authorList>
    </citation>
    <scope>NUCLEOTIDE SEQUENCE</scope>
    <source>
        <tissue evidence="2">Shoot tissue taken approximately 20 cm above the soil surface</tissue>
    </source>
</reference>